<accession>A0A9P2P7M3</accession>
<dbReference type="EMBL" id="AAYLMQ010000073">
    <property type="protein sequence ID" value="EGY2379237.1"/>
    <property type="molecule type" value="Genomic_DNA"/>
</dbReference>
<gene>
    <name evidence="1" type="ORF">JHZ39_003674</name>
</gene>
<dbReference type="RefSeq" id="WP_000119773.1">
    <property type="nucleotide sequence ID" value="NZ_CACSGU010000031.1"/>
</dbReference>
<organism evidence="1">
    <name type="scientific">Acinetobacter baumannii</name>
    <dbReference type="NCBI Taxonomy" id="470"/>
    <lineage>
        <taxon>Bacteria</taxon>
        <taxon>Pseudomonadati</taxon>
        <taxon>Pseudomonadota</taxon>
        <taxon>Gammaproteobacteria</taxon>
        <taxon>Moraxellales</taxon>
        <taxon>Moraxellaceae</taxon>
        <taxon>Acinetobacter</taxon>
        <taxon>Acinetobacter calcoaceticus/baumannii complex</taxon>
    </lineage>
</organism>
<dbReference type="AlphaFoldDB" id="A0A9P2P7M3"/>
<proteinExistence type="predicted"/>
<reference evidence="1" key="1">
    <citation type="submission" date="2020-12" db="EMBL/GenBank/DDBJ databases">
        <authorList>
            <consortium name="Clinical and Environmental Microbiology Branch: Whole genome sequencing antimicrobial resistance pathogens in the healthcare setting"/>
        </authorList>
    </citation>
    <scope>NUCLEOTIDE SEQUENCE</scope>
    <source>
        <strain evidence="1">2018HL-00813</strain>
    </source>
</reference>
<evidence type="ECO:0000313" key="1">
    <source>
        <dbReference type="EMBL" id="EGY2379237.1"/>
    </source>
</evidence>
<name>A0A9P2P7M3_ACIBA</name>
<comment type="caution">
    <text evidence="1">The sequence shown here is derived from an EMBL/GenBank/DDBJ whole genome shotgun (WGS) entry which is preliminary data.</text>
</comment>
<protein>
    <submittedName>
        <fullName evidence="1">Uncharacterized protein</fullName>
    </submittedName>
</protein>
<sequence length="171" mass="19878">MSYFAFKALACRYREASNTEISAFAMQTSYTEYLKGNKTVLLRKIENYFEKSIDECLANSRAKIEDSENTRKKQSHAWKKDFSNVHESILDPSKNSSLKLETALIAKENGKEYFLEKCHRHGETLFRIRSSTKPSKNASYCCICKYGYKREDEIKRAIKKFLDSRQAAPKN</sequence>